<dbReference type="InterPro" id="IPR003760">
    <property type="entry name" value="PnrA-like"/>
</dbReference>
<dbReference type="EMBL" id="JALBUR010000021">
    <property type="protein sequence ID" value="MDX8420066.1"/>
    <property type="molecule type" value="Genomic_DNA"/>
</dbReference>
<evidence type="ECO:0000259" key="2">
    <source>
        <dbReference type="Pfam" id="PF02608"/>
    </source>
</evidence>
<dbReference type="RefSeq" id="WP_370596306.1">
    <property type="nucleotide sequence ID" value="NZ_JALBUR010000021.1"/>
</dbReference>
<name>A0AB35U4K4_9FIRM</name>
<sequence length="616" mass="69634">MSDALQEYQKARREGERALRHGHGLPVLDELVHGTCRQVPLGVMEIPLSLVAGTVTAMRTVSFADNYMPVMAESTEFARKWMNVYQVQTEDGIDDPVQVREYLGRFYVQEGNKRVSVMKYLGNPSIMADVTRVMSDHMPAVYEEFLSFYRVCPIYNIQFTKAGSYKRLAALLDRDLVTPWPDDLIHTVQGGFFRFESVYQEIRSDKVSLCASDAFLLYLLTYQFDSLLDYSRSSVARRIIGMQKELILRSEADAGVQMMPEDPRQKRFSLLNFSPVYTEKNPLQAAFIYPVRQNDSAVSDHEIGRIYVENVFEGIVRTMVYDGCSSDELTEAAFADAAGKGAQVIFTTSILQRTAALRQAILHPEIQVYNCSLFLENHTLHSYATRDFEVKFLMGALAGQLSESGRIGYVVPSPVYGTAAELNAFAIGAQMIRPDASVMAIWADRRDADSNALLAREHISIYAARDLIYPDNDEPAYGLCRREDGKVVHLAAPVRNWGAFYEKLIRGILAGEKPGRNSQWWGIRSGVLDLHCSDQLPPASFRLVDALRCSLRRDDFSIFSGLLKDQEGNVRNSTGKLDAKQILEMDWLYENVEGKMPDMHEFDEETAAEIRRMEAQ</sequence>
<dbReference type="Gene3D" id="3.40.50.2300">
    <property type="match status" value="2"/>
</dbReference>
<keyword evidence="1" id="KW-0732">Signal</keyword>
<evidence type="ECO:0000256" key="1">
    <source>
        <dbReference type="ARBA" id="ARBA00022729"/>
    </source>
</evidence>
<dbReference type="InterPro" id="IPR052910">
    <property type="entry name" value="ABC-Purine-Binding"/>
</dbReference>
<comment type="caution">
    <text evidence="3">The sequence shown here is derived from an EMBL/GenBank/DDBJ whole genome shotgun (WGS) entry which is preliminary data.</text>
</comment>
<evidence type="ECO:0000313" key="3">
    <source>
        <dbReference type="EMBL" id="MDX8420066.1"/>
    </source>
</evidence>
<dbReference type="PANTHER" id="PTHR43208">
    <property type="entry name" value="ABC TRANSPORTER SUBSTRATE-BINDING PROTEIN"/>
    <property type="match status" value="1"/>
</dbReference>
<organism evidence="3 4">
    <name type="scientific">Grylomicrobium aquisgranensis</name>
    <dbReference type="NCBI Taxonomy" id="2926318"/>
    <lineage>
        <taxon>Bacteria</taxon>
        <taxon>Bacillati</taxon>
        <taxon>Bacillota</taxon>
        <taxon>Erysipelotrichia</taxon>
        <taxon>Erysipelotrichales</taxon>
        <taxon>Erysipelotrichaceae</taxon>
        <taxon>Grylomicrobium</taxon>
    </lineage>
</organism>
<evidence type="ECO:0000313" key="4">
    <source>
        <dbReference type="Proteomes" id="UP001286174"/>
    </source>
</evidence>
<accession>A0AB35U4K4</accession>
<dbReference type="PANTHER" id="PTHR43208:SF1">
    <property type="entry name" value="ABC TRANSPORTER SUBSTRATE-BINDING PROTEIN"/>
    <property type="match status" value="1"/>
</dbReference>
<dbReference type="AlphaFoldDB" id="A0AB35U4K4"/>
<feature type="domain" description="ABC transporter substrate-binding protein PnrA-like" evidence="2">
    <location>
        <begin position="302"/>
        <end position="459"/>
    </location>
</feature>
<keyword evidence="4" id="KW-1185">Reference proteome</keyword>
<dbReference type="GO" id="GO:0005886">
    <property type="term" value="C:plasma membrane"/>
    <property type="evidence" value="ECO:0007669"/>
    <property type="project" value="InterPro"/>
</dbReference>
<reference evidence="3 4" key="1">
    <citation type="submission" date="2022-03" db="EMBL/GenBank/DDBJ databases">
        <title>Novel taxa within the pig intestine.</title>
        <authorList>
            <person name="Wylensek D."/>
            <person name="Bishof K."/>
            <person name="Afrizal A."/>
            <person name="Clavel T."/>
        </authorList>
    </citation>
    <scope>NUCLEOTIDE SEQUENCE [LARGE SCALE GENOMIC DNA]</scope>
    <source>
        <strain evidence="3 4">CLA-KB-P133</strain>
    </source>
</reference>
<dbReference type="Pfam" id="PF02608">
    <property type="entry name" value="Bmp"/>
    <property type="match status" value="1"/>
</dbReference>
<dbReference type="Proteomes" id="UP001286174">
    <property type="component" value="Unassembled WGS sequence"/>
</dbReference>
<proteinExistence type="predicted"/>
<gene>
    <name evidence="3" type="ORF">MOZ60_08160</name>
</gene>
<protein>
    <submittedName>
        <fullName evidence="3">BMP family ABC transporter substrate-binding protein</fullName>
    </submittedName>
</protein>